<evidence type="ECO:0000259" key="5">
    <source>
        <dbReference type="PROSITE" id="PS50011"/>
    </source>
</evidence>
<keyword evidence="3" id="KW-0067">ATP-binding</keyword>
<dbReference type="PROSITE" id="PS00109">
    <property type="entry name" value="PROTEIN_KINASE_TYR"/>
    <property type="match status" value="1"/>
</dbReference>
<dbReference type="PANTHER" id="PTHR24416">
    <property type="entry name" value="TYROSINE-PROTEIN KINASE RECEPTOR"/>
    <property type="match status" value="1"/>
</dbReference>
<dbReference type="PROSITE" id="PS00107">
    <property type="entry name" value="PROTEIN_KINASE_ATP"/>
    <property type="match status" value="1"/>
</dbReference>
<proteinExistence type="predicted"/>
<dbReference type="InterPro" id="IPR050122">
    <property type="entry name" value="RTK"/>
</dbReference>
<keyword evidence="4" id="KW-0472">Membrane</keyword>
<dbReference type="InterPro" id="IPR017441">
    <property type="entry name" value="Protein_kinase_ATP_BS"/>
</dbReference>
<evidence type="ECO:0000313" key="7">
    <source>
        <dbReference type="Proteomes" id="UP001642540"/>
    </source>
</evidence>
<dbReference type="InterPro" id="IPR008266">
    <property type="entry name" value="Tyr_kinase_AS"/>
</dbReference>
<dbReference type="InterPro" id="IPR000719">
    <property type="entry name" value="Prot_kinase_dom"/>
</dbReference>
<feature type="transmembrane region" description="Helical" evidence="4">
    <location>
        <begin position="128"/>
        <end position="152"/>
    </location>
</feature>
<feature type="transmembrane region" description="Helical" evidence="4">
    <location>
        <begin position="20"/>
        <end position="40"/>
    </location>
</feature>
<feature type="binding site" evidence="3">
    <location>
        <position position="233"/>
    </location>
    <ligand>
        <name>ATP</name>
        <dbReference type="ChEBI" id="CHEBI:30616"/>
    </ligand>
</feature>
<protein>
    <recommendedName>
        <fullName evidence="5">Protein kinase domain-containing protein</fullName>
    </recommendedName>
</protein>
<evidence type="ECO:0000256" key="3">
    <source>
        <dbReference type="PROSITE-ProRule" id="PRU10141"/>
    </source>
</evidence>
<keyword evidence="4" id="KW-0812">Transmembrane</keyword>
<feature type="domain" description="Protein kinase" evidence="5">
    <location>
        <begin position="202"/>
        <end position="494"/>
    </location>
</feature>
<name>A0ABP1QAP5_9HEXA</name>
<feature type="transmembrane region" description="Helical" evidence="4">
    <location>
        <begin position="52"/>
        <end position="76"/>
    </location>
</feature>
<dbReference type="Proteomes" id="UP001642540">
    <property type="component" value="Unassembled WGS sequence"/>
</dbReference>
<dbReference type="InterPro" id="IPR011009">
    <property type="entry name" value="Kinase-like_dom_sf"/>
</dbReference>
<dbReference type="PANTHER" id="PTHR24416:SF600">
    <property type="entry name" value="PDGF- AND VEGF-RECEPTOR RELATED, ISOFORM J"/>
    <property type="match status" value="1"/>
</dbReference>
<dbReference type="PROSITE" id="PS50011">
    <property type="entry name" value="PROTEIN_KINASE_DOM"/>
    <property type="match status" value="1"/>
</dbReference>
<comment type="catalytic activity">
    <reaction evidence="2">
        <text>L-tyrosyl-[protein] + ATP = O-phospho-L-tyrosyl-[protein] + ADP + H(+)</text>
        <dbReference type="Rhea" id="RHEA:10596"/>
        <dbReference type="Rhea" id="RHEA-COMP:10136"/>
        <dbReference type="Rhea" id="RHEA-COMP:20101"/>
        <dbReference type="ChEBI" id="CHEBI:15378"/>
        <dbReference type="ChEBI" id="CHEBI:30616"/>
        <dbReference type="ChEBI" id="CHEBI:46858"/>
        <dbReference type="ChEBI" id="CHEBI:61978"/>
        <dbReference type="ChEBI" id="CHEBI:456216"/>
        <dbReference type="EC" id="2.7.10.1"/>
    </reaction>
</comment>
<evidence type="ECO:0000313" key="6">
    <source>
        <dbReference type="EMBL" id="CAL8094560.1"/>
    </source>
</evidence>
<keyword evidence="3" id="KW-0547">Nucleotide-binding</keyword>
<dbReference type="SUPFAM" id="SSF56112">
    <property type="entry name" value="Protein kinase-like (PK-like)"/>
    <property type="match status" value="1"/>
</dbReference>
<dbReference type="InterPro" id="IPR001245">
    <property type="entry name" value="Ser-Thr/Tyr_kinase_cat_dom"/>
</dbReference>
<reference evidence="6 7" key="1">
    <citation type="submission" date="2024-08" db="EMBL/GenBank/DDBJ databases">
        <authorList>
            <person name="Cucini C."/>
            <person name="Frati F."/>
        </authorList>
    </citation>
    <scope>NUCLEOTIDE SEQUENCE [LARGE SCALE GENOMIC DNA]</scope>
</reference>
<sequence>MKLFISSVCGYSVQGVVRAFSIFEIVKLPFLILMHWAYAFEPGKTRKEYDFFAQWGLPLTFGLAYPVVRILVSWLLFKVSKARNVRMLWVWVVLHTIIFIGILSSWPFMWSNNAIFGEMNSNSLGILIMKSSVVIYVIIWNVTELYLVFCLIKDIDSCGSFNATLSKLSDKEIDELNSWLNFNNLPNVKTGSFNISVKDLQIDEAKPLGVGSFGSVYKAVLLKDGENSIVAVKSVQNGRDANYFKALLEEFSVLAYLGTHSNVVKFVGTCTELLAQRKLYLVMEFCAFGSMDEFLKAKRSLFTSFVENGCWCGEPGYRYINIKPSQAINTLHLLQWTYDICKGMEFLEEKKVVHGDLAARNVLLDHKKVAKISDFGLSTKLYESTNVIRDDMKLIPWRWMAIESLIDLQFSSKSDSWSFACTIWEIFSLAEVPFAGCTWDSGFVDSLKSGELRLERPSQATHELYALMMKCWSIEPHLRPSFSRMSLQLGEMVLKYSTATVSN</sequence>
<keyword evidence="4" id="KW-1133">Transmembrane helix</keyword>
<keyword evidence="7" id="KW-1185">Reference proteome</keyword>
<evidence type="ECO:0000256" key="1">
    <source>
        <dbReference type="ARBA" id="ARBA00004167"/>
    </source>
</evidence>
<accession>A0ABP1QAP5</accession>
<dbReference type="Gene3D" id="3.30.200.20">
    <property type="entry name" value="Phosphorylase Kinase, domain 1"/>
    <property type="match status" value="1"/>
</dbReference>
<dbReference type="CDD" id="cd00192">
    <property type="entry name" value="PTKc"/>
    <property type="match status" value="1"/>
</dbReference>
<gene>
    <name evidence="6" type="ORF">ODALV1_LOCUS8818</name>
</gene>
<feature type="transmembrane region" description="Helical" evidence="4">
    <location>
        <begin position="88"/>
        <end position="108"/>
    </location>
</feature>
<evidence type="ECO:0000256" key="2">
    <source>
        <dbReference type="ARBA" id="ARBA00051243"/>
    </source>
</evidence>
<comment type="subcellular location">
    <subcellularLocation>
        <location evidence="1">Membrane</location>
        <topology evidence="1">Single-pass membrane protein</topology>
    </subcellularLocation>
</comment>
<dbReference type="Gene3D" id="1.10.510.10">
    <property type="entry name" value="Transferase(Phosphotransferase) domain 1"/>
    <property type="match status" value="1"/>
</dbReference>
<comment type="caution">
    <text evidence="6">The sequence shown here is derived from an EMBL/GenBank/DDBJ whole genome shotgun (WGS) entry which is preliminary data.</text>
</comment>
<organism evidence="6 7">
    <name type="scientific">Orchesella dallaii</name>
    <dbReference type="NCBI Taxonomy" id="48710"/>
    <lineage>
        <taxon>Eukaryota</taxon>
        <taxon>Metazoa</taxon>
        <taxon>Ecdysozoa</taxon>
        <taxon>Arthropoda</taxon>
        <taxon>Hexapoda</taxon>
        <taxon>Collembola</taxon>
        <taxon>Entomobryomorpha</taxon>
        <taxon>Entomobryoidea</taxon>
        <taxon>Orchesellidae</taxon>
        <taxon>Orchesellinae</taxon>
        <taxon>Orchesella</taxon>
    </lineage>
</organism>
<dbReference type="PRINTS" id="PR00109">
    <property type="entry name" value="TYRKINASE"/>
</dbReference>
<dbReference type="EMBL" id="CAXLJM020000027">
    <property type="protein sequence ID" value="CAL8094560.1"/>
    <property type="molecule type" value="Genomic_DNA"/>
</dbReference>
<dbReference type="Pfam" id="PF07714">
    <property type="entry name" value="PK_Tyr_Ser-Thr"/>
    <property type="match status" value="1"/>
</dbReference>
<evidence type="ECO:0000256" key="4">
    <source>
        <dbReference type="SAM" id="Phobius"/>
    </source>
</evidence>